<feature type="chain" id="PRO_5042473927" evidence="1">
    <location>
        <begin position="18"/>
        <end position="106"/>
    </location>
</feature>
<evidence type="ECO:0000256" key="1">
    <source>
        <dbReference type="SAM" id="SignalP"/>
    </source>
</evidence>
<feature type="signal peptide" evidence="1">
    <location>
        <begin position="1"/>
        <end position="17"/>
    </location>
</feature>
<protein>
    <submittedName>
        <fullName evidence="2">Uncharacterized protein</fullName>
    </submittedName>
</protein>
<keyword evidence="3" id="KW-1185">Reference proteome</keyword>
<name>A0AAJ0BEN7_9PEZI</name>
<evidence type="ECO:0000313" key="3">
    <source>
        <dbReference type="Proteomes" id="UP001239445"/>
    </source>
</evidence>
<dbReference type="EMBL" id="MU839832">
    <property type="protein sequence ID" value="KAK1756602.1"/>
    <property type="molecule type" value="Genomic_DNA"/>
</dbReference>
<evidence type="ECO:0000313" key="2">
    <source>
        <dbReference type="EMBL" id="KAK1756602.1"/>
    </source>
</evidence>
<proteinExistence type="predicted"/>
<reference evidence="2" key="1">
    <citation type="submission" date="2023-06" db="EMBL/GenBank/DDBJ databases">
        <title>Genome-scale phylogeny and comparative genomics of the fungal order Sordariales.</title>
        <authorList>
            <consortium name="Lawrence Berkeley National Laboratory"/>
            <person name="Hensen N."/>
            <person name="Bonometti L."/>
            <person name="Westerberg I."/>
            <person name="Brannstrom I.O."/>
            <person name="Guillou S."/>
            <person name="Cros-Aarteil S."/>
            <person name="Calhoun S."/>
            <person name="Haridas S."/>
            <person name="Kuo A."/>
            <person name="Mondo S."/>
            <person name="Pangilinan J."/>
            <person name="Riley R."/>
            <person name="Labutti K."/>
            <person name="Andreopoulos B."/>
            <person name="Lipzen A."/>
            <person name="Chen C."/>
            <person name="Yanf M."/>
            <person name="Daum C."/>
            <person name="Ng V."/>
            <person name="Clum A."/>
            <person name="Steindorff A."/>
            <person name="Ohm R."/>
            <person name="Martin F."/>
            <person name="Silar P."/>
            <person name="Natvig D."/>
            <person name="Lalanne C."/>
            <person name="Gautier V."/>
            <person name="Ament-Velasquez S.L."/>
            <person name="Kruys A."/>
            <person name="Hutchinson M.I."/>
            <person name="Powell A.J."/>
            <person name="Barry K."/>
            <person name="Miller A.N."/>
            <person name="Grigoriev I.V."/>
            <person name="Debuchy R."/>
            <person name="Gladieux P."/>
            <person name="Thoren M.H."/>
            <person name="Johannesson H."/>
        </authorList>
    </citation>
    <scope>NUCLEOTIDE SEQUENCE</scope>
    <source>
        <strain evidence="2">PSN4</strain>
    </source>
</reference>
<accession>A0AAJ0BEN7</accession>
<keyword evidence="1" id="KW-0732">Signal</keyword>
<gene>
    <name evidence="2" type="ORF">QBC47DRAFT_401501</name>
</gene>
<dbReference type="AlphaFoldDB" id="A0AAJ0BEN7"/>
<dbReference type="Proteomes" id="UP001239445">
    <property type="component" value="Unassembled WGS sequence"/>
</dbReference>
<comment type="caution">
    <text evidence="2">The sequence shown here is derived from an EMBL/GenBank/DDBJ whole genome shotgun (WGS) entry which is preliminary data.</text>
</comment>
<organism evidence="2 3">
    <name type="scientific">Echria macrotheca</name>
    <dbReference type="NCBI Taxonomy" id="438768"/>
    <lineage>
        <taxon>Eukaryota</taxon>
        <taxon>Fungi</taxon>
        <taxon>Dikarya</taxon>
        <taxon>Ascomycota</taxon>
        <taxon>Pezizomycotina</taxon>
        <taxon>Sordariomycetes</taxon>
        <taxon>Sordariomycetidae</taxon>
        <taxon>Sordariales</taxon>
        <taxon>Schizotheciaceae</taxon>
        <taxon>Echria</taxon>
    </lineage>
</organism>
<sequence>MKLSAALVAVWVAVAVGQMLDCTEDVLESPECYEVIQPVACYNQYRWNTQTFTCINGSDAEKKAKFCKCAKCMGTPMVNWVTKAGYCGASTGAGGKGGKRAVHVNY</sequence>